<evidence type="ECO:0000256" key="1">
    <source>
        <dbReference type="SAM" id="MobiDB-lite"/>
    </source>
</evidence>
<reference evidence="2 3" key="1">
    <citation type="journal article" date="2016" name="Mol. Biol. Evol.">
        <title>Comparative Genomics of Early-Diverging Mushroom-Forming Fungi Provides Insights into the Origins of Lignocellulose Decay Capabilities.</title>
        <authorList>
            <person name="Nagy L.G."/>
            <person name="Riley R."/>
            <person name="Tritt A."/>
            <person name="Adam C."/>
            <person name="Daum C."/>
            <person name="Floudas D."/>
            <person name="Sun H."/>
            <person name="Yadav J.S."/>
            <person name="Pangilinan J."/>
            <person name="Larsson K.H."/>
            <person name="Matsuura K."/>
            <person name="Barry K."/>
            <person name="Labutti K."/>
            <person name="Kuo R."/>
            <person name="Ohm R.A."/>
            <person name="Bhattacharya S.S."/>
            <person name="Shirouzu T."/>
            <person name="Yoshinaga Y."/>
            <person name="Martin F.M."/>
            <person name="Grigoriev I.V."/>
            <person name="Hibbett D.S."/>
        </authorList>
    </citation>
    <scope>NUCLEOTIDE SEQUENCE [LARGE SCALE GENOMIC DNA]</scope>
    <source>
        <strain evidence="2 3">L-15889</strain>
    </source>
</reference>
<feature type="region of interest" description="Disordered" evidence="1">
    <location>
        <begin position="146"/>
        <end position="173"/>
    </location>
</feature>
<accession>A0A165TCL8</accession>
<proteinExistence type="predicted"/>
<dbReference type="STRING" id="1314783.A0A165TCL8"/>
<feature type="compositionally biased region" description="Basic residues" evidence="1">
    <location>
        <begin position="1"/>
        <end position="15"/>
    </location>
</feature>
<keyword evidence="3" id="KW-1185">Reference proteome</keyword>
<sequence length="245" mass="26773">MTTARSRIRPRPRPILKRDSYPTPLADDSLPFTACDYIVSPRVHFPPTPHMASLRFTHSPNTYDRAPILVSPNSGCLELPKRGERRFYSPPANFDDSAHERRGRLRSRTAGRDASRDDFDPDSPEGDVKGSYFHPRAFEACAPEPLEMSSPPILIPDLSPSEESDDSVATPPDRDASAMVAASIAIRNNSAFMMPPSASGCDAPPNPGARRKPRSSAQPRPCLKRKGTTVTFASPDLDEGCLGGF</sequence>
<protein>
    <submittedName>
        <fullName evidence="2">Uncharacterized protein</fullName>
    </submittedName>
</protein>
<evidence type="ECO:0000313" key="2">
    <source>
        <dbReference type="EMBL" id="KZT73243.1"/>
    </source>
</evidence>
<dbReference type="Proteomes" id="UP000076727">
    <property type="component" value="Unassembled WGS sequence"/>
</dbReference>
<name>A0A165TCL8_9APHY</name>
<dbReference type="AlphaFoldDB" id="A0A165TCL8"/>
<organism evidence="2 3">
    <name type="scientific">Daedalea quercina L-15889</name>
    <dbReference type="NCBI Taxonomy" id="1314783"/>
    <lineage>
        <taxon>Eukaryota</taxon>
        <taxon>Fungi</taxon>
        <taxon>Dikarya</taxon>
        <taxon>Basidiomycota</taxon>
        <taxon>Agaricomycotina</taxon>
        <taxon>Agaricomycetes</taxon>
        <taxon>Polyporales</taxon>
        <taxon>Fomitopsis</taxon>
    </lineage>
</organism>
<dbReference type="OrthoDB" id="3204502at2759"/>
<feature type="region of interest" description="Disordered" evidence="1">
    <location>
        <begin position="1"/>
        <end position="25"/>
    </location>
</feature>
<feature type="region of interest" description="Disordered" evidence="1">
    <location>
        <begin position="85"/>
        <end position="131"/>
    </location>
</feature>
<evidence type="ECO:0000313" key="3">
    <source>
        <dbReference type="Proteomes" id="UP000076727"/>
    </source>
</evidence>
<feature type="region of interest" description="Disordered" evidence="1">
    <location>
        <begin position="196"/>
        <end position="227"/>
    </location>
</feature>
<gene>
    <name evidence="2" type="ORF">DAEQUDRAFT_721827</name>
</gene>
<dbReference type="EMBL" id="KV429037">
    <property type="protein sequence ID" value="KZT73243.1"/>
    <property type="molecule type" value="Genomic_DNA"/>
</dbReference>
<feature type="compositionally biased region" description="Low complexity" evidence="1">
    <location>
        <begin position="149"/>
        <end position="159"/>
    </location>
</feature>